<comment type="catalytic activity">
    <reaction evidence="7 8">
        <text>tRNA(Trp) + L-tryptophan + ATP = L-tryptophyl-tRNA(Trp) + AMP + diphosphate + H(+)</text>
        <dbReference type="Rhea" id="RHEA:24080"/>
        <dbReference type="Rhea" id="RHEA-COMP:9671"/>
        <dbReference type="Rhea" id="RHEA-COMP:9705"/>
        <dbReference type="ChEBI" id="CHEBI:15378"/>
        <dbReference type="ChEBI" id="CHEBI:30616"/>
        <dbReference type="ChEBI" id="CHEBI:33019"/>
        <dbReference type="ChEBI" id="CHEBI:57912"/>
        <dbReference type="ChEBI" id="CHEBI:78442"/>
        <dbReference type="ChEBI" id="CHEBI:78535"/>
        <dbReference type="ChEBI" id="CHEBI:456215"/>
        <dbReference type="EC" id="6.1.1.2"/>
    </reaction>
</comment>
<feature type="binding site" evidence="8">
    <location>
        <position position="211"/>
    </location>
    <ligand>
        <name>ATP</name>
        <dbReference type="ChEBI" id="CHEBI:30616"/>
    </ligand>
</feature>
<dbReference type="InterPro" id="IPR014729">
    <property type="entry name" value="Rossmann-like_a/b/a_fold"/>
</dbReference>
<comment type="caution">
    <text evidence="10">The sequence shown here is derived from an EMBL/GenBank/DDBJ whole genome shotgun (WGS) entry which is preliminary data.</text>
</comment>
<comment type="subunit">
    <text evidence="8">Homodimer.</text>
</comment>
<gene>
    <name evidence="8" type="primary">trpS</name>
    <name evidence="10" type="ORF">CEN92_225</name>
</gene>
<keyword evidence="3 8" id="KW-0547">Nucleotide-binding</keyword>
<dbReference type="HAMAP" id="MF_00140_B">
    <property type="entry name" value="Trp_tRNA_synth_B"/>
    <property type="match status" value="1"/>
</dbReference>
<feature type="binding site" evidence="8">
    <location>
        <begin position="220"/>
        <end position="224"/>
    </location>
    <ligand>
        <name>ATP</name>
        <dbReference type="ChEBI" id="CHEBI:30616"/>
    </ligand>
</feature>
<dbReference type="PANTHER" id="PTHR43766:SF1">
    <property type="entry name" value="TRYPTOPHAN--TRNA LIGASE, MITOCHONDRIAL"/>
    <property type="match status" value="1"/>
</dbReference>
<evidence type="ECO:0000256" key="8">
    <source>
        <dbReference type="HAMAP-Rule" id="MF_00140"/>
    </source>
</evidence>
<dbReference type="PANTHER" id="PTHR43766">
    <property type="entry name" value="TRYPTOPHAN--TRNA LIGASE, MITOCHONDRIAL"/>
    <property type="match status" value="1"/>
</dbReference>
<accession>A0A554LFK1</accession>
<comment type="similarity">
    <text evidence="1 8 9">Belongs to the class-I aminoacyl-tRNA synthetase family.</text>
</comment>
<dbReference type="NCBIfam" id="TIGR00233">
    <property type="entry name" value="trpS"/>
    <property type="match status" value="1"/>
</dbReference>
<dbReference type="Pfam" id="PF00579">
    <property type="entry name" value="tRNA-synt_1b"/>
    <property type="match status" value="1"/>
</dbReference>
<dbReference type="FunFam" id="1.10.240.10:FF:000002">
    <property type="entry name" value="Tryptophan--tRNA ligase"/>
    <property type="match status" value="1"/>
</dbReference>
<feature type="short sequence motif" description="'KMSKS' region" evidence="8">
    <location>
        <begin position="220"/>
        <end position="224"/>
    </location>
</feature>
<evidence type="ECO:0000256" key="4">
    <source>
        <dbReference type="ARBA" id="ARBA00022840"/>
    </source>
</evidence>
<dbReference type="GO" id="GO:0004830">
    <property type="term" value="F:tryptophan-tRNA ligase activity"/>
    <property type="evidence" value="ECO:0007669"/>
    <property type="project" value="UniProtKB-UniRule"/>
</dbReference>
<comment type="function">
    <text evidence="8">Catalyzes the attachment of tryptophan to tRNA(Trp).</text>
</comment>
<feature type="binding site" evidence="8">
    <location>
        <begin position="172"/>
        <end position="174"/>
    </location>
    <ligand>
        <name>ATP</name>
        <dbReference type="ChEBI" id="CHEBI:30616"/>
    </ligand>
</feature>
<comment type="subcellular location">
    <subcellularLocation>
        <location evidence="8">Cytoplasm</location>
    </subcellularLocation>
</comment>
<evidence type="ECO:0000256" key="6">
    <source>
        <dbReference type="ARBA" id="ARBA00023146"/>
    </source>
</evidence>
<feature type="binding site" evidence="8">
    <location>
        <begin position="18"/>
        <end position="19"/>
    </location>
    <ligand>
        <name>ATP</name>
        <dbReference type="ChEBI" id="CHEBI:30616"/>
    </ligand>
</feature>
<dbReference type="Proteomes" id="UP000318296">
    <property type="component" value="Unassembled WGS sequence"/>
</dbReference>
<sequence length="352" mass="39458">MKKRVFSAVRPSGELQLGNYLGAISQWVEMSRGASLGARSRFARGSRSARQDEFDCVFAIADYHAITTEYNPESFQQKIKDHLLFYLAAGIDPKKCTLFIQSQNPNHTELAWILETITTTSELKRMTQFKEKSAQGGSASGGEKVISAALFNYPVLMAADILLYQTDVVPVGEDQKQHVEIAADIAKRFNHRFGEVFKIPQVKLVKEANRIMSLTDPSKKMSKSGEDKARINLSDPDDVIIKKIMSAVTDSGKEIEYSEDKPAIANLLRIYSACSGEPIEEIVSKFKNKGYADFKNKLAEVIIKKIGPIREKKIELEKDEELYQKIIFEGLEKAEIISRRTIEAVKKSAGLI</sequence>
<keyword evidence="4 8" id="KW-0067">ATP-binding</keyword>
<dbReference type="CDD" id="cd00806">
    <property type="entry name" value="TrpRS_core"/>
    <property type="match status" value="1"/>
</dbReference>
<dbReference type="EC" id="6.1.1.2" evidence="8"/>
<dbReference type="EMBL" id="VMGH01000031">
    <property type="protein sequence ID" value="TSC91674.1"/>
    <property type="molecule type" value="Genomic_DNA"/>
</dbReference>
<evidence type="ECO:0000256" key="2">
    <source>
        <dbReference type="ARBA" id="ARBA00022598"/>
    </source>
</evidence>
<comment type="caution">
    <text evidence="8">Lacks conserved residue(s) required for the propagation of feature annotation.</text>
</comment>
<feature type="binding site" evidence="8">
    <location>
        <begin position="10"/>
        <end position="12"/>
    </location>
    <ligand>
        <name>ATP</name>
        <dbReference type="ChEBI" id="CHEBI:30616"/>
    </ligand>
</feature>
<keyword evidence="6 8" id="KW-0030">Aminoacyl-tRNA synthetase</keyword>
<proteinExistence type="inferred from homology"/>
<dbReference type="PRINTS" id="PR01039">
    <property type="entry name" value="TRNASYNTHTRP"/>
</dbReference>
<evidence type="ECO:0000256" key="9">
    <source>
        <dbReference type="RuleBase" id="RU363036"/>
    </source>
</evidence>
<keyword evidence="2 8" id="KW-0436">Ligase</keyword>
<dbReference type="AlphaFoldDB" id="A0A554LFK1"/>
<evidence type="ECO:0000256" key="5">
    <source>
        <dbReference type="ARBA" id="ARBA00022917"/>
    </source>
</evidence>
<dbReference type="GO" id="GO:0006436">
    <property type="term" value="P:tryptophanyl-tRNA aminoacylation"/>
    <property type="evidence" value="ECO:0007669"/>
    <property type="project" value="UniProtKB-UniRule"/>
</dbReference>
<name>A0A554LFK1_9BACT</name>
<dbReference type="InterPro" id="IPR002305">
    <property type="entry name" value="aa-tRNA-synth_Ic"/>
</dbReference>
<dbReference type="Gene3D" id="3.40.50.620">
    <property type="entry name" value="HUPs"/>
    <property type="match status" value="1"/>
</dbReference>
<dbReference type="InterPro" id="IPR024109">
    <property type="entry name" value="Trp-tRNA-ligase_bac-type"/>
</dbReference>
<keyword evidence="5 8" id="KW-0648">Protein biosynthesis</keyword>
<evidence type="ECO:0000256" key="1">
    <source>
        <dbReference type="ARBA" id="ARBA00005594"/>
    </source>
</evidence>
<keyword evidence="8" id="KW-0963">Cytoplasm</keyword>
<organism evidence="10 11">
    <name type="scientific">Candidatus Berkelbacteria bacterium Licking1014_96</name>
    <dbReference type="NCBI Taxonomy" id="2017149"/>
    <lineage>
        <taxon>Bacteria</taxon>
        <taxon>Candidatus Berkelbacteria</taxon>
    </lineage>
</organism>
<dbReference type="InterPro" id="IPR002306">
    <property type="entry name" value="Trp-tRNA-ligase"/>
</dbReference>
<protein>
    <recommendedName>
        <fullName evidence="8">Tryptophan--tRNA ligase</fullName>
        <ecNumber evidence="8">6.1.1.2</ecNumber>
    </recommendedName>
    <alternativeName>
        <fullName evidence="8">Tryptophanyl-tRNA synthetase</fullName>
        <shortName evidence="8">TrpRS</shortName>
    </alternativeName>
</protein>
<dbReference type="Gene3D" id="1.10.240.10">
    <property type="entry name" value="Tyrosyl-Transfer RNA Synthetase"/>
    <property type="match status" value="1"/>
</dbReference>
<dbReference type="SUPFAM" id="SSF52374">
    <property type="entry name" value="Nucleotidylyl transferase"/>
    <property type="match status" value="1"/>
</dbReference>
<reference evidence="10 11" key="1">
    <citation type="submission" date="2017-07" db="EMBL/GenBank/DDBJ databases">
        <title>Mechanisms for carbon and nitrogen cycling indicate functional differentiation within the Candidate Phyla Radiation.</title>
        <authorList>
            <person name="Danczak R.E."/>
            <person name="Johnston M.D."/>
            <person name="Kenah C."/>
            <person name="Slattery M."/>
            <person name="Wrighton K.C."/>
            <person name="Wilkins M.J."/>
        </authorList>
    </citation>
    <scope>NUCLEOTIDE SEQUENCE [LARGE SCALE GENOMIC DNA]</scope>
    <source>
        <strain evidence="10">Licking1014_96</strain>
    </source>
</reference>
<feature type="binding site" evidence="8">
    <location>
        <position position="160"/>
    </location>
    <ligand>
        <name>L-tryptophan</name>
        <dbReference type="ChEBI" id="CHEBI:57912"/>
    </ligand>
</feature>
<dbReference type="GO" id="GO:0005524">
    <property type="term" value="F:ATP binding"/>
    <property type="evidence" value="ECO:0007669"/>
    <property type="project" value="UniProtKB-UniRule"/>
</dbReference>
<evidence type="ECO:0000313" key="10">
    <source>
        <dbReference type="EMBL" id="TSC91674.1"/>
    </source>
</evidence>
<evidence type="ECO:0000256" key="7">
    <source>
        <dbReference type="ARBA" id="ARBA00049929"/>
    </source>
</evidence>
<dbReference type="GO" id="GO:0005829">
    <property type="term" value="C:cytosol"/>
    <property type="evidence" value="ECO:0007669"/>
    <property type="project" value="TreeGrafter"/>
</dbReference>
<dbReference type="InterPro" id="IPR050203">
    <property type="entry name" value="Trp-tRNA_synthetase"/>
</dbReference>
<evidence type="ECO:0000313" key="11">
    <source>
        <dbReference type="Proteomes" id="UP000318296"/>
    </source>
</evidence>
<evidence type="ECO:0000256" key="3">
    <source>
        <dbReference type="ARBA" id="ARBA00022741"/>
    </source>
</evidence>